<feature type="compositionally biased region" description="Low complexity" evidence="3">
    <location>
        <begin position="171"/>
        <end position="195"/>
    </location>
</feature>
<dbReference type="EMBL" id="LCTV02000008">
    <property type="protein sequence ID" value="PRQ73464.1"/>
    <property type="molecule type" value="Genomic_DNA"/>
</dbReference>
<evidence type="ECO:0000259" key="4">
    <source>
        <dbReference type="PROSITE" id="PS50206"/>
    </source>
</evidence>
<proteinExistence type="predicted"/>
<dbReference type="GO" id="GO:0005739">
    <property type="term" value="C:mitochondrion"/>
    <property type="evidence" value="ECO:0007669"/>
    <property type="project" value="TreeGrafter"/>
</dbReference>
<organism evidence="5 6">
    <name type="scientific">Rhodotorula toruloides</name>
    <name type="common">Yeast</name>
    <name type="synonym">Rhodosporidium toruloides</name>
    <dbReference type="NCBI Taxonomy" id="5286"/>
    <lineage>
        <taxon>Eukaryota</taxon>
        <taxon>Fungi</taxon>
        <taxon>Dikarya</taxon>
        <taxon>Basidiomycota</taxon>
        <taxon>Pucciniomycotina</taxon>
        <taxon>Microbotryomycetes</taxon>
        <taxon>Sporidiobolales</taxon>
        <taxon>Sporidiobolaceae</taxon>
        <taxon>Rhodotorula</taxon>
    </lineage>
</organism>
<dbReference type="Gene3D" id="3.40.250.10">
    <property type="entry name" value="Rhodanese-like domain"/>
    <property type="match status" value="2"/>
</dbReference>
<dbReference type="Proteomes" id="UP000239560">
    <property type="component" value="Unassembled WGS sequence"/>
</dbReference>
<name>A0A2T0A628_RHOTO</name>
<keyword evidence="1 5" id="KW-0808">Transferase</keyword>
<dbReference type="SUPFAM" id="SSF52821">
    <property type="entry name" value="Rhodanese/Cell cycle control phosphatase"/>
    <property type="match status" value="2"/>
</dbReference>
<evidence type="ECO:0000256" key="3">
    <source>
        <dbReference type="SAM" id="MobiDB-lite"/>
    </source>
</evidence>
<evidence type="ECO:0000256" key="2">
    <source>
        <dbReference type="ARBA" id="ARBA00022737"/>
    </source>
</evidence>
<feature type="region of interest" description="Disordered" evidence="3">
    <location>
        <begin position="155"/>
        <end position="213"/>
    </location>
</feature>
<dbReference type="InterPro" id="IPR036873">
    <property type="entry name" value="Rhodanese-like_dom_sf"/>
</dbReference>
<dbReference type="PANTHER" id="PTHR11364">
    <property type="entry name" value="THIOSULFATE SULFERTANSFERASE"/>
    <property type="match status" value="1"/>
</dbReference>
<dbReference type="PROSITE" id="PS50206">
    <property type="entry name" value="RHODANESE_3"/>
    <property type="match status" value="1"/>
</dbReference>
<dbReference type="OrthoDB" id="270167at2759"/>
<feature type="compositionally biased region" description="Basic and acidic residues" evidence="3">
    <location>
        <begin position="201"/>
        <end position="212"/>
    </location>
</feature>
<dbReference type="AlphaFoldDB" id="A0A2T0A628"/>
<accession>A0A2T0A628</accession>
<protein>
    <submittedName>
        <fullName evidence="5">Thiosulfate sulfurtransferase</fullName>
    </submittedName>
</protein>
<gene>
    <name evidence="5" type="ORF">AAT19DRAFT_16217</name>
</gene>
<dbReference type="InterPro" id="IPR045078">
    <property type="entry name" value="TST/MPST-like"/>
</dbReference>
<evidence type="ECO:0000256" key="1">
    <source>
        <dbReference type="ARBA" id="ARBA00022679"/>
    </source>
</evidence>
<evidence type="ECO:0000313" key="5">
    <source>
        <dbReference type="EMBL" id="PRQ73464.1"/>
    </source>
</evidence>
<comment type="caution">
    <text evidence="5">The sequence shown here is derived from an EMBL/GenBank/DDBJ whole genome shotgun (WGS) entry which is preliminary data.</text>
</comment>
<dbReference type="InterPro" id="IPR001763">
    <property type="entry name" value="Rhodanese-like_dom"/>
</dbReference>
<evidence type="ECO:0000313" key="6">
    <source>
        <dbReference type="Proteomes" id="UP000239560"/>
    </source>
</evidence>
<dbReference type="GO" id="GO:0004792">
    <property type="term" value="F:thiosulfate-cyanide sulfurtransferase activity"/>
    <property type="evidence" value="ECO:0007669"/>
    <property type="project" value="TreeGrafter"/>
</dbReference>
<sequence>MDQCWEEAQRFTRALVNGAAAVKHQRDVDKGIWQNADNQQQHELGCDPRISRRVAARYFGLTPAHLVHRIAPRLSLITPGELHKLLSSKNEEGISCVLNASWHMPGSGRQPFQEYRKKRIEGAAFWDVTSIILRSLFSTAVFRAGLPRATQLTRIDLQTRTRTPSRKAAASSTDPSSPSSSTPTSHKSSRTSSPTIEENFSEYKVDGGKKSDVQQCKDMTKNIKKGEKGDVIVDARQLGGASLPESFFFFHGTDPEPREGLSSGHMPHSISLPFQSVLLPELSTTPPYRTLLKPDELEKVFVEVLGEEKWEKVKQGEKSVTATCGSGMTQSASFYEPIGACKCRGVETTKASDFVLKASRPLLLVLLPPARDPPLRLPHLVIANSRCRLRLFIRQLIPRHLKMASEPLKGELGCWVIVLERQGERVKGESSGLAGCGGRVER</sequence>
<dbReference type="PANTHER" id="PTHR11364:SF27">
    <property type="entry name" value="SULFURTRANSFERASE"/>
    <property type="match status" value="1"/>
</dbReference>
<feature type="domain" description="Rhodanese" evidence="4">
    <location>
        <begin position="226"/>
        <end position="301"/>
    </location>
</feature>
<keyword evidence="2" id="KW-0677">Repeat</keyword>
<reference evidence="5 6" key="1">
    <citation type="journal article" date="2018" name="Elife">
        <title>Functional genomics of lipid metabolism in the oleaginous yeast Rhodosporidium toruloides.</title>
        <authorList>
            <person name="Coradetti S.T."/>
            <person name="Pinel D."/>
            <person name="Geiselman G."/>
            <person name="Ito M."/>
            <person name="Mondo S."/>
            <person name="Reilly M.C."/>
            <person name="Cheng Y.F."/>
            <person name="Bauer S."/>
            <person name="Grigoriev I."/>
            <person name="Gladden J.M."/>
            <person name="Simmons B.A."/>
            <person name="Brem R."/>
            <person name="Arkin A.P."/>
            <person name="Skerker J.M."/>
        </authorList>
    </citation>
    <scope>NUCLEOTIDE SEQUENCE [LARGE SCALE GENOMIC DNA]</scope>
    <source>
        <strain evidence="5 6">NBRC 0880</strain>
    </source>
</reference>